<dbReference type="Proteomes" id="UP000001982">
    <property type="component" value="Chromosome"/>
</dbReference>
<keyword evidence="4" id="KW-0812">Transmembrane</keyword>
<proteinExistence type="predicted"/>
<dbReference type="PANTHER" id="PTHR32089">
    <property type="entry name" value="METHYL-ACCEPTING CHEMOTAXIS PROTEIN MCPB"/>
    <property type="match status" value="1"/>
</dbReference>
<evidence type="ECO:0000256" key="2">
    <source>
        <dbReference type="ARBA" id="ARBA00023224"/>
    </source>
</evidence>
<evidence type="ECO:0000313" key="7">
    <source>
        <dbReference type="Proteomes" id="UP000001982"/>
    </source>
</evidence>
<dbReference type="eggNOG" id="COG0840">
    <property type="taxonomic scope" value="Bacteria"/>
</dbReference>
<name>Q12J07_SHEDO</name>
<organism evidence="6 7">
    <name type="scientific">Shewanella denitrificans (strain OS217 / ATCC BAA-1090 / DSM 15013)</name>
    <dbReference type="NCBI Taxonomy" id="318161"/>
    <lineage>
        <taxon>Bacteria</taxon>
        <taxon>Pseudomonadati</taxon>
        <taxon>Pseudomonadota</taxon>
        <taxon>Gammaproteobacteria</taxon>
        <taxon>Alteromonadales</taxon>
        <taxon>Shewanellaceae</taxon>
        <taxon>Shewanella</taxon>
    </lineage>
</organism>
<evidence type="ECO:0000313" key="6">
    <source>
        <dbReference type="EMBL" id="ABE56569.1"/>
    </source>
</evidence>
<dbReference type="RefSeq" id="WP_011497714.1">
    <property type="nucleotide sequence ID" value="NC_007954.1"/>
</dbReference>
<dbReference type="OrthoDB" id="3288815at2"/>
<evidence type="ECO:0000259" key="5">
    <source>
        <dbReference type="PROSITE" id="PS50111"/>
    </source>
</evidence>
<dbReference type="SUPFAM" id="SSF58104">
    <property type="entry name" value="Methyl-accepting chemotaxis protein (MCP) signaling domain"/>
    <property type="match status" value="1"/>
</dbReference>
<dbReference type="PROSITE" id="PS50111">
    <property type="entry name" value="CHEMOTAXIS_TRANSDUC_2"/>
    <property type="match status" value="1"/>
</dbReference>
<protein>
    <submittedName>
        <fullName evidence="6">Chemotaxis sensory transducer</fullName>
    </submittedName>
</protein>
<keyword evidence="4" id="KW-0472">Membrane</keyword>
<dbReference type="Gene3D" id="1.10.287.950">
    <property type="entry name" value="Methyl-accepting chemotaxis protein"/>
    <property type="match status" value="1"/>
</dbReference>
<feature type="domain" description="Methyl-accepting transducer" evidence="5">
    <location>
        <begin position="118"/>
        <end position="255"/>
    </location>
</feature>
<dbReference type="GO" id="GO:0006935">
    <property type="term" value="P:chemotaxis"/>
    <property type="evidence" value="ECO:0007669"/>
    <property type="project" value="UniProtKB-ARBA"/>
</dbReference>
<comment type="subcellular location">
    <subcellularLocation>
        <location evidence="1">Membrane</location>
    </subcellularLocation>
</comment>
<evidence type="ECO:0000256" key="1">
    <source>
        <dbReference type="ARBA" id="ARBA00004370"/>
    </source>
</evidence>
<evidence type="ECO:0000256" key="3">
    <source>
        <dbReference type="PROSITE-ProRule" id="PRU00284"/>
    </source>
</evidence>
<keyword evidence="7" id="KW-1185">Reference proteome</keyword>
<dbReference type="STRING" id="318161.Sden_3293"/>
<feature type="transmembrane region" description="Helical" evidence="4">
    <location>
        <begin position="30"/>
        <end position="48"/>
    </location>
</feature>
<dbReference type="HOGENOM" id="CLU_043262_2_0_6"/>
<dbReference type="GO" id="GO:0016020">
    <property type="term" value="C:membrane"/>
    <property type="evidence" value="ECO:0007669"/>
    <property type="project" value="UniProtKB-SubCell"/>
</dbReference>
<keyword evidence="4" id="KW-1133">Transmembrane helix</keyword>
<gene>
    <name evidence="6" type="ordered locus">Sden_3293</name>
</gene>
<keyword evidence="2 3" id="KW-0807">Transducer</keyword>
<dbReference type="AlphaFoldDB" id="Q12J07"/>
<feature type="transmembrane region" description="Helical" evidence="4">
    <location>
        <begin position="6"/>
        <end position="23"/>
    </location>
</feature>
<accession>Q12J07</accession>
<dbReference type="SMART" id="SM00283">
    <property type="entry name" value="MA"/>
    <property type="match status" value="1"/>
</dbReference>
<evidence type="ECO:0000256" key="4">
    <source>
        <dbReference type="SAM" id="Phobius"/>
    </source>
</evidence>
<reference evidence="6 7" key="1">
    <citation type="submission" date="2006-03" db="EMBL/GenBank/DDBJ databases">
        <title>Complete sequence of Shewanella denitrificans OS217.</title>
        <authorList>
            <consortium name="US DOE Joint Genome Institute"/>
            <person name="Copeland A."/>
            <person name="Lucas S."/>
            <person name="Lapidus A."/>
            <person name="Barry K."/>
            <person name="Detter J.C."/>
            <person name="Glavina del Rio T."/>
            <person name="Hammon N."/>
            <person name="Israni S."/>
            <person name="Dalin E."/>
            <person name="Tice H."/>
            <person name="Pitluck S."/>
            <person name="Brettin T."/>
            <person name="Bruce D."/>
            <person name="Han C."/>
            <person name="Tapia R."/>
            <person name="Gilna P."/>
            <person name="Kiss H."/>
            <person name="Schmutz J."/>
            <person name="Larimer F."/>
            <person name="Land M."/>
            <person name="Hauser L."/>
            <person name="Kyrpides N."/>
            <person name="Lykidis A."/>
            <person name="Richardson P."/>
        </authorList>
    </citation>
    <scope>NUCLEOTIDE SEQUENCE [LARGE SCALE GENOMIC DNA]</scope>
    <source>
        <strain evidence="7">OS217 / ATCC BAA-1090 / DSM 15013</strain>
    </source>
</reference>
<dbReference type="InterPro" id="IPR004089">
    <property type="entry name" value="MCPsignal_dom"/>
</dbReference>
<dbReference type="PANTHER" id="PTHR32089:SF112">
    <property type="entry name" value="LYSOZYME-LIKE PROTEIN-RELATED"/>
    <property type="match status" value="1"/>
</dbReference>
<dbReference type="Pfam" id="PF00015">
    <property type="entry name" value="MCPsignal"/>
    <property type="match status" value="1"/>
</dbReference>
<sequence length="387" mass="42435">MRTGVHIYPPILGLLGSILLLSFSQVNLSTSLAALVLFALGLLFGHWVKQNQKECSERLAAAQASNEQLTDSSLNVSNLDNLCLQVFPIWRRQVETTRLQTETATTDLASNFSNLVVRLTHSFSSNASGSTEKNSIESTFSFAEKSLQGVIGSLQTTQHDRAAILDEVRMLTSYTEELKRMAAEVDAIAGQTNLLALNAAIEAARAGEAGRGFAVVADEVRKLSSLSSATGKNMTEKVNVINNAVNNAFAVAEKATLDDDGIMDRAENSIKEVLSSFSSTVKDLAQSKKVMQEEGLHIQQEIEQMLVSLQFQDRTSQILAQVNKSMEELGQTMEQAHSNQHLGNAFTEKDVSHWLSKMEKGYAMLEQRSNHDSHHAKSAPVEDITFF</sequence>
<dbReference type="EMBL" id="CP000302">
    <property type="protein sequence ID" value="ABE56569.1"/>
    <property type="molecule type" value="Genomic_DNA"/>
</dbReference>
<dbReference type="GO" id="GO:0007165">
    <property type="term" value="P:signal transduction"/>
    <property type="evidence" value="ECO:0007669"/>
    <property type="project" value="UniProtKB-KW"/>
</dbReference>
<dbReference type="KEGG" id="sdn:Sden_3293"/>